<accession>A0A2U3LYX0</accession>
<evidence type="ECO:0000313" key="1">
    <source>
        <dbReference type="EMBL" id="SPF56962.1"/>
    </source>
</evidence>
<sequence>MAKPGTYSSPREWNTQSMGANFAPLTPGYYWIADYPGGIPDQSILTTTNQFWTCFPQTSEQAQMWQFEGTPDYDVARVLPG</sequence>
<reference evidence="2" key="1">
    <citation type="submission" date="2018-02" db="EMBL/GenBank/DDBJ databases">
        <authorList>
            <person name="Hausmann B."/>
        </authorList>
    </citation>
    <scope>NUCLEOTIDE SEQUENCE [LARGE SCALE GENOMIC DNA]</scope>
    <source>
        <strain evidence="2">Peat soil MAG SbF1</strain>
    </source>
</reference>
<organism evidence="1 2">
    <name type="scientific">Candidatus Desulfosporosinus infrequens</name>
    <dbReference type="NCBI Taxonomy" id="2043169"/>
    <lineage>
        <taxon>Bacteria</taxon>
        <taxon>Bacillati</taxon>
        <taxon>Bacillota</taxon>
        <taxon>Clostridia</taxon>
        <taxon>Eubacteriales</taxon>
        <taxon>Desulfitobacteriaceae</taxon>
        <taxon>Desulfosporosinus</taxon>
    </lineage>
</organism>
<dbReference type="AlphaFoldDB" id="A0A2U3LYX0"/>
<evidence type="ECO:0000313" key="2">
    <source>
        <dbReference type="Proteomes" id="UP000238916"/>
    </source>
</evidence>
<protein>
    <submittedName>
        <fullName evidence="1">Uncharacterized protein</fullName>
    </submittedName>
</protein>
<dbReference type="Proteomes" id="UP000238916">
    <property type="component" value="Unassembled WGS sequence"/>
</dbReference>
<dbReference type="EMBL" id="OMOF01000954">
    <property type="protein sequence ID" value="SPF56962.1"/>
    <property type="molecule type" value="Genomic_DNA"/>
</dbReference>
<name>A0A2U3LYX0_9FIRM</name>
<proteinExistence type="predicted"/>
<gene>
    <name evidence="1" type="ORF">SBF1_9580001</name>
</gene>